<dbReference type="GO" id="GO:0008757">
    <property type="term" value="F:S-adenosylmethionine-dependent methyltransferase activity"/>
    <property type="evidence" value="ECO:0007669"/>
    <property type="project" value="InterPro"/>
</dbReference>
<sequence>MTTYLDMLAEMGVDSAHPGGFQLTKDILRKLNIDRHTCILDVGCGTGETTAYIADQYGADVTAIDIHPIMIEKARERFSTLTCPVRLHPASVETLPFADEQFDIALCESVLAFVSLPQALGEIYRVLKQGGMLVAIEACHSQLSDEEKQKIASFYGFRHLLTKEEWEKELQKNHFRHIDITYLSARQPDAAQTQFLITANMPMSMLKMLETHQQITKQYGNQLGYCVFSCQK</sequence>
<protein>
    <submittedName>
        <fullName evidence="6">Ubiquinone/menaquinone biosynthesis C-methylase UbiE</fullName>
    </submittedName>
</protein>
<dbReference type="PANTHER" id="PTHR44307:SF2">
    <property type="entry name" value="PHOSPHOETHANOLAMINE METHYLTRANSFERASE ISOFORM X1"/>
    <property type="match status" value="1"/>
</dbReference>
<dbReference type="GO" id="GO:0032259">
    <property type="term" value="P:methylation"/>
    <property type="evidence" value="ECO:0007669"/>
    <property type="project" value="UniProtKB-KW"/>
</dbReference>
<dbReference type="InterPro" id="IPR029063">
    <property type="entry name" value="SAM-dependent_MTases_sf"/>
</dbReference>
<evidence type="ECO:0000313" key="6">
    <source>
        <dbReference type="EMBL" id="NIK14813.1"/>
    </source>
</evidence>
<dbReference type="RefSeq" id="WP_166909272.1">
    <property type="nucleotide sequence ID" value="NZ_JAASRS010000001.1"/>
</dbReference>
<keyword evidence="6" id="KW-0830">Ubiquinone</keyword>
<keyword evidence="7" id="KW-1185">Reference proteome</keyword>
<dbReference type="PANTHER" id="PTHR44307">
    <property type="entry name" value="PHOSPHOETHANOLAMINE METHYLTRANSFERASE"/>
    <property type="match status" value="1"/>
</dbReference>
<evidence type="ECO:0000256" key="2">
    <source>
        <dbReference type="ARBA" id="ARBA00022603"/>
    </source>
</evidence>
<accession>A0A846MGB5</accession>
<comment type="caution">
    <text evidence="6">The sequence shown here is derived from an EMBL/GenBank/DDBJ whole genome shotgun (WGS) entry which is preliminary data.</text>
</comment>
<feature type="domain" description="Methyltransferase type 11" evidence="5">
    <location>
        <begin position="40"/>
        <end position="134"/>
    </location>
</feature>
<dbReference type="Proteomes" id="UP000532769">
    <property type="component" value="Unassembled WGS sequence"/>
</dbReference>
<gene>
    <name evidence="6" type="ORF">BDD39_001323</name>
</gene>
<evidence type="ECO:0000313" key="7">
    <source>
        <dbReference type="Proteomes" id="UP000532769"/>
    </source>
</evidence>
<comment type="pathway">
    <text evidence="4">Phospholipid metabolism.</text>
</comment>
<evidence type="ECO:0000256" key="4">
    <source>
        <dbReference type="ARBA" id="ARBA00025707"/>
    </source>
</evidence>
<dbReference type="Pfam" id="PF08241">
    <property type="entry name" value="Methyltransf_11"/>
    <property type="match status" value="1"/>
</dbReference>
<proteinExistence type="predicted"/>
<dbReference type="Gene3D" id="3.40.50.150">
    <property type="entry name" value="Vaccinia Virus protein VP39"/>
    <property type="match status" value="1"/>
</dbReference>
<organism evidence="6 7">
    <name type="scientific">Saccharococcus thermophilus</name>
    <dbReference type="NCBI Taxonomy" id="29396"/>
    <lineage>
        <taxon>Bacteria</taxon>
        <taxon>Bacillati</taxon>
        <taxon>Bacillota</taxon>
        <taxon>Bacilli</taxon>
        <taxon>Bacillales</taxon>
        <taxon>Anoxybacillaceae</taxon>
        <taxon>Saccharococcus</taxon>
    </lineage>
</organism>
<comment type="pathway">
    <text evidence="1">Lipid metabolism.</text>
</comment>
<keyword evidence="2 6" id="KW-0489">Methyltransferase</keyword>
<name>A0A846MGB5_9BACL</name>
<dbReference type="CDD" id="cd02440">
    <property type="entry name" value="AdoMet_MTases"/>
    <property type="match status" value="1"/>
</dbReference>
<dbReference type="InterPro" id="IPR013216">
    <property type="entry name" value="Methyltransf_11"/>
</dbReference>
<evidence type="ECO:0000256" key="3">
    <source>
        <dbReference type="ARBA" id="ARBA00022679"/>
    </source>
</evidence>
<evidence type="ECO:0000256" key="1">
    <source>
        <dbReference type="ARBA" id="ARBA00005189"/>
    </source>
</evidence>
<dbReference type="AlphaFoldDB" id="A0A846MGB5"/>
<evidence type="ECO:0000259" key="5">
    <source>
        <dbReference type="Pfam" id="PF08241"/>
    </source>
</evidence>
<keyword evidence="3" id="KW-0808">Transferase</keyword>
<dbReference type="EMBL" id="JAASRS010000001">
    <property type="protein sequence ID" value="NIK14813.1"/>
    <property type="molecule type" value="Genomic_DNA"/>
</dbReference>
<reference evidence="6 7" key="1">
    <citation type="submission" date="2020-03" db="EMBL/GenBank/DDBJ databases">
        <title>Genomic Encyclopedia of Archaeal and Bacterial Type Strains, Phase II (KMG-II): from individual species to whole genera.</title>
        <authorList>
            <person name="Goeker M."/>
        </authorList>
    </citation>
    <scope>NUCLEOTIDE SEQUENCE [LARGE SCALE GENOMIC DNA]</scope>
    <source>
        <strain evidence="6 7">DSM 4749</strain>
    </source>
</reference>
<dbReference type="SUPFAM" id="SSF53335">
    <property type="entry name" value="S-adenosyl-L-methionine-dependent methyltransferases"/>
    <property type="match status" value="1"/>
</dbReference>